<feature type="compositionally biased region" description="Basic and acidic residues" evidence="1">
    <location>
        <begin position="1"/>
        <end position="12"/>
    </location>
</feature>
<feature type="region of interest" description="Disordered" evidence="1">
    <location>
        <begin position="1"/>
        <end position="36"/>
    </location>
</feature>
<evidence type="ECO:0000313" key="3">
    <source>
        <dbReference type="Proteomes" id="UP001497512"/>
    </source>
</evidence>
<evidence type="ECO:0000313" key="2">
    <source>
        <dbReference type="EMBL" id="CAK9196701.1"/>
    </source>
</evidence>
<accession>A0ABP0THE5</accession>
<dbReference type="EMBL" id="OZ019903">
    <property type="protein sequence ID" value="CAK9196701.1"/>
    <property type="molecule type" value="Genomic_DNA"/>
</dbReference>
<gene>
    <name evidence="2" type="ORF">CSSPTR1EN2_LOCUS3605</name>
</gene>
<organism evidence="2 3">
    <name type="scientific">Sphagnum troendelagicum</name>
    <dbReference type="NCBI Taxonomy" id="128251"/>
    <lineage>
        <taxon>Eukaryota</taxon>
        <taxon>Viridiplantae</taxon>
        <taxon>Streptophyta</taxon>
        <taxon>Embryophyta</taxon>
        <taxon>Bryophyta</taxon>
        <taxon>Sphagnophytina</taxon>
        <taxon>Sphagnopsida</taxon>
        <taxon>Sphagnales</taxon>
        <taxon>Sphagnaceae</taxon>
        <taxon>Sphagnum</taxon>
    </lineage>
</organism>
<evidence type="ECO:0000256" key="1">
    <source>
        <dbReference type="SAM" id="MobiDB-lite"/>
    </source>
</evidence>
<dbReference type="Proteomes" id="UP001497512">
    <property type="component" value="Chromosome 11"/>
</dbReference>
<name>A0ABP0THE5_9BRYO</name>
<reference evidence="2" key="1">
    <citation type="submission" date="2024-02" db="EMBL/GenBank/DDBJ databases">
        <authorList>
            <consortium name="ELIXIR-Norway"/>
            <consortium name="Elixir Norway"/>
        </authorList>
    </citation>
    <scope>NUCLEOTIDE SEQUENCE</scope>
</reference>
<proteinExistence type="predicted"/>
<keyword evidence="3" id="KW-1185">Reference proteome</keyword>
<protein>
    <submittedName>
        <fullName evidence="2">Uncharacterized protein</fullName>
    </submittedName>
</protein>
<sequence length="116" mass="12483">MNINKEKTEKRANPAGGCQQPQGRDEGDSKPSSLHHRLLLPRHRAREGCRRQVPCSQFSVPGSHFEVLSSRFPVVALCARTTLAGKFSFSGPRPFFPFDTSPGAMSTAGSGNLGSG</sequence>